<name>A0ABP9Y660_9FUNG</name>
<feature type="compositionally biased region" description="Polar residues" evidence="3">
    <location>
        <begin position="495"/>
        <end position="504"/>
    </location>
</feature>
<accession>A0ABP9Y660</accession>
<evidence type="ECO:0000256" key="3">
    <source>
        <dbReference type="SAM" id="MobiDB-lite"/>
    </source>
</evidence>
<dbReference type="Pfam" id="PF13359">
    <property type="entry name" value="DDE_Tnp_4"/>
    <property type="match status" value="1"/>
</dbReference>
<evidence type="ECO:0000259" key="4">
    <source>
        <dbReference type="Pfam" id="PF13359"/>
    </source>
</evidence>
<evidence type="ECO:0000313" key="6">
    <source>
        <dbReference type="Proteomes" id="UP001476247"/>
    </source>
</evidence>
<keyword evidence="2" id="KW-0479">Metal-binding</keyword>
<dbReference type="InterPro" id="IPR027806">
    <property type="entry name" value="HARBI1_dom"/>
</dbReference>
<protein>
    <recommendedName>
        <fullName evidence="4">DDE Tnp4 domain-containing protein</fullName>
    </recommendedName>
</protein>
<evidence type="ECO:0000256" key="2">
    <source>
        <dbReference type="ARBA" id="ARBA00022723"/>
    </source>
</evidence>
<reference evidence="5 6" key="1">
    <citation type="submission" date="2024-04" db="EMBL/GenBank/DDBJ databases">
        <title>genome sequences of Mucor flavus KT1a and Helicostylum pulchrum KT1b strains isolation_sourced from the surface of a dry-aged beef.</title>
        <authorList>
            <person name="Toyotome T."/>
            <person name="Hosono M."/>
            <person name="Torimaru M."/>
            <person name="Fukuda K."/>
            <person name="Mikami N."/>
        </authorList>
    </citation>
    <scope>NUCLEOTIDE SEQUENCE [LARGE SCALE GENOMIC DNA]</scope>
    <source>
        <strain evidence="5 6">KT1b</strain>
    </source>
</reference>
<feature type="domain" description="DDE Tnp4" evidence="4">
    <location>
        <begin position="6"/>
        <end position="133"/>
    </location>
</feature>
<proteinExistence type="predicted"/>
<comment type="caution">
    <text evidence="5">The sequence shown here is derived from an EMBL/GenBank/DDBJ whole genome shotgun (WGS) entry which is preliminary data.</text>
</comment>
<dbReference type="Proteomes" id="UP001476247">
    <property type="component" value="Unassembled WGS sequence"/>
</dbReference>
<evidence type="ECO:0000256" key="1">
    <source>
        <dbReference type="ARBA" id="ARBA00001968"/>
    </source>
</evidence>
<dbReference type="EMBL" id="BAABUJ010000023">
    <property type="protein sequence ID" value="GAA5802461.1"/>
    <property type="molecule type" value="Genomic_DNA"/>
</dbReference>
<feature type="region of interest" description="Disordered" evidence="3">
    <location>
        <begin position="487"/>
        <end position="517"/>
    </location>
</feature>
<keyword evidence="6" id="KW-1185">Reference proteome</keyword>
<organism evidence="5 6">
    <name type="scientific">Helicostylum pulchrum</name>
    <dbReference type="NCBI Taxonomy" id="562976"/>
    <lineage>
        <taxon>Eukaryota</taxon>
        <taxon>Fungi</taxon>
        <taxon>Fungi incertae sedis</taxon>
        <taxon>Mucoromycota</taxon>
        <taxon>Mucoromycotina</taxon>
        <taxon>Mucoromycetes</taxon>
        <taxon>Mucorales</taxon>
        <taxon>Mucorineae</taxon>
        <taxon>Mucoraceae</taxon>
        <taxon>Helicostylum</taxon>
    </lineage>
</organism>
<sequence length="517" mass="58386">MLLGALDGKNVVIESPRVHAEHWRDRKGNFAMKLTAICDDKCRFTYIRVGDSGRTHDAAAFKWTEIFTVFLRHPQTFFSSDGYILADSAYPLSHNVIVPYPTTETNANSPEAIAKCQFNKVHSSARMSIERATPPSIIHWQSLAFTTNTANDIAAPMFSRFIMTVPADYSEESGSFSLLIQPPPPPPVRQRVDVEENDGIMLSGLNKPLMSHIKTLASNRVYNFHNDEKNKFRILVAMNNVLDLDEIASIFSYTYSCPNIHQEANLVSLLKGAQRNWTHVIKQLYSKISQSSDLELITTYKIVLHLAEIHDEHDNIFEHESSLSEYDFIVKVWGAIVEKLFYKTKVFCRWGDTVSEKGNNDFTNHKIDLRMLCKSNLSKYDLCEGGFGKLVANEKNQLNYILKKHPGKVSEVKIILFQVLGFEADLYQLWLESDGVYILKKVKSFSIPTIGRNFTVGMDDLLEGLSVLRCSALELAEICNDNSKSTSRLKALTDPSPTISNPTPTRDIWSPPPPPTT</sequence>
<comment type="cofactor">
    <cofactor evidence="1">
        <name>a divalent metal cation</name>
        <dbReference type="ChEBI" id="CHEBI:60240"/>
    </cofactor>
</comment>
<gene>
    <name evidence="5" type="ORF">HPULCUR_007926</name>
</gene>
<evidence type="ECO:0000313" key="5">
    <source>
        <dbReference type="EMBL" id="GAA5802461.1"/>
    </source>
</evidence>